<evidence type="ECO:0008006" key="2">
    <source>
        <dbReference type="Google" id="ProtNLM"/>
    </source>
</evidence>
<dbReference type="InterPro" id="IPR008930">
    <property type="entry name" value="Terpenoid_cyclase/PrenylTrfase"/>
</dbReference>
<dbReference type="Gene3D" id="1.50.10.20">
    <property type="match status" value="2"/>
</dbReference>
<organism evidence="1">
    <name type="scientific">marine metagenome</name>
    <dbReference type="NCBI Taxonomy" id="408172"/>
    <lineage>
        <taxon>unclassified sequences</taxon>
        <taxon>metagenomes</taxon>
        <taxon>ecological metagenomes</taxon>
    </lineage>
</organism>
<dbReference type="AlphaFoldDB" id="A0A383EDH7"/>
<feature type="non-terminal residue" evidence="1">
    <location>
        <position position="200"/>
    </location>
</feature>
<dbReference type="EMBL" id="UINC01225060">
    <property type="protein sequence ID" value="SVE54952.1"/>
    <property type="molecule type" value="Genomic_DNA"/>
</dbReference>
<sequence>MTLPRTLVLILTAFGLVAADKVQPRPRDNVKVTPATEKIIQGALKYMASQQKADGSWGSSREEARHPVALTGYVLIAFQAAGNLPGEGPYGKHVTKGMNYLLNQIGPGGIYGKYASGQYMYGHGVATIALGELYGQTKSPIIRAKLEKTIKLIIASQNSQGGWRYRPVVRDADISVTVLQVVALRAAKNAGIDVPQRTID</sequence>
<protein>
    <recommendedName>
        <fullName evidence="2">Squalene cyclase C-terminal domain-containing protein</fullName>
    </recommendedName>
</protein>
<dbReference type="SUPFAM" id="SSF48239">
    <property type="entry name" value="Terpenoid cyclases/Protein prenyltransferases"/>
    <property type="match status" value="1"/>
</dbReference>
<evidence type="ECO:0000313" key="1">
    <source>
        <dbReference type="EMBL" id="SVE54952.1"/>
    </source>
</evidence>
<dbReference type="CDD" id="cd00688">
    <property type="entry name" value="ISOPREN_C2_like"/>
    <property type="match status" value="1"/>
</dbReference>
<reference evidence="1" key="1">
    <citation type="submission" date="2018-05" db="EMBL/GenBank/DDBJ databases">
        <authorList>
            <person name="Lanie J.A."/>
            <person name="Ng W.-L."/>
            <person name="Kazmierczak K.M."/>
            <person name="Andrzejewski T.M."/>
            <person name="Davidsen T.M."/>
            <person name="Wayne K.J."/>
            <person name="Tettelin H."/>
            <person name="Glass J.I."/>
            <person name="Rusch D."/>
            <person name="Podicherti R."/>
            <person name="Tsui H.-C.T."/>
            <person name="Winkler M.E."/>
        </authorList>
    </citation>
    <scope>NUCLEOTIDE SEQUENCE</scope>
</reference>
<gene>
    <name evidence="1" type="ORF">METZ01_LOCUS507806</name>
</gene>
<name>A0A383EDH7_9ZZZZ</name>
<accession>A0A383EDH7</accession>
<proteinExistence type="predicted"/>